<dbReference type="InterPro" id="IPR016162">
    <property type="entry name" value="Ald_DH_N"/>
</dbReference>
<dbReference type="EC" id="1.2.1.22" evidence="4"/>
<reference evidence="4" key="1">
    <citation type="submission" date="2018-06" db="EMBL/GenBank/DDBJ databases">
        <authorList>
            <person name="Zhirakovskaya E."/>
        </authorList>
    </citation>
    <scope>NUCLEOTIDE SEQUENCE</scope>
</reference>
<accession>A0A3B0V9N0</accession>
<feature type="domain" description="Aldehyde dehydrogenase" evidence="3">
    <location>
        <begin position="13"/>
        <end position="480"/>
    </location>
</feature>
<keyword evidence="2 4" id="KW-0560">Oxidoreductase</keyword>
<proteinExistence type="inferred from homology"/>
<dbReference type="InterPro" id="IPR015590">
    <property type="entry name" value="Aldehyde_DH_dom"/>
</dbReference>
<dbReference type="FunFam" id="3.40.309.10:FF:000012">
    <property type="entry name" value="Betaine aldehyde dehydrogenase"/>
    <property type="match status" value="1"/>
</dbReference>
<name>A0A3B0V9N0_9ZZZZ</name>
<dbReference type="CDD" id="cd07131">
    <property type="entry name" value="ALDH_AldH-CAJ73105"/>
    <property type="match status" value="1"/>
</dbReference>
<gene>
    <name evidence="4" type="ORF">MNBD_DELTA02-446</name>
</gene>
<evidence type="ECO:0000256" key="2">
    <source>
        <dbReference type="ARBA" id="ARBA00023002"/>
    </source>
</evidence>
<dbReference type="InterPro" id="IPR016163">
    <property type="entry name" value="Ald_DH_C"/>
</dbReference>
<organism evidence="4">
    <name type="scientific">hydrothermal vent metagenome</name>
    <dbReference type="NCBI Taxonomy" id="652676"/>
    <lineage>
        <taxon>unclassified sequences</taxon>
        <taxon>metagenomes</taxon>
        <taxon>ecological metagenomes</taxon>
    </lineage>
</organism>
<protein>
    <submittedName>
        <fullName evidence="4">Aldehyde dehydrogenase B</fullName>
        <ecNumber evidence="4">1.2.1.22</ecNumber>
    </submittedName>
</protein>
<dbReference type="SUPFAM" id="SSF53720">
    <property type="entry name" value="ALDH-like"/>
    <property type="match status" value="1"/>
</dbReference>
<dbReference type="PROSITE" id="PS00070">
    <property type="entry name" value="ALDEHYDE_DEHYDR_CYS"/>
    <property type="match status" value="1"/>
</dbReference>
<dbReference type="EMBL" id="UOEZ01000011">
    <property type="protein sequence ID" value="VAW34877.1"/>
    <property type="molecule type" value="Genomic_DNA"/>
</dbReference>
<sequence length="496" mass="53116">MTLAYKNLIGGVWKDSASGKLRESINPANTSDVVGTVPDSTTADVDEAVAAAREAYRGWRLVPAPKRGEILYRAAELLLKHKDELGRLATREMGKILPEGLGDVQEAIDMAYFMAGEGRRLEGQTVPSELVGKDCKSVREPIGVFALITPWNFPTAIPSWKLLPAIISGNCVVFKPSSDTPVCATKLVEILIRAGVPKGVVNMVHGSGQVVGSYLARHPDIDGISFTGSSAVGEELVKSCAGLDKEISCEMGGKNPIIVMDDARLDLAIEGALWGGFGTTGQRCTAASRVIVHAKVYDDFVCGLARAAADLRVGDGMKDDTEMGPLIHKAQMEKVLEYIKIGKEQGGRLVTGGRQLTEGDYAKGFFVEPTVFADVTQDMRIAREEIFGPVVSVIKARNLTEAVAMANDSDYGLSAAIFSQDVNNCATAERDLQTGIVYINAPTIGAEIQLPFGGIKKTGTGHKEAGGRGGALDMFLHWKVVYRDFSGRLQKAQIEG</sequence>
<dbReference type="InterPro" id="IPR016160">
    <property type="entry name" value="Ald_DH_CS_CYS"/>
</dbReference>
<evidence type="ECO:0000259" key="3">
    <source>
        <dbReference type="Pfam" id="PF00171"/>
    </source>
</evidence>
<dbReference type="AlphaFoldDB" id="A0A3B0V9N0"/>
<dbReference type="FunFam" id="3.40.605.10:FF:000007">
    <property type="entry name" value="NAD/NADP-dependent betaine aldehyde dehydrogenase"/>
    <property type="match status" value="1"/>
</dbReference>
<comment type="similarity">
    <text evidence="1">Belongs to the aldehyde dehydrogenase family.</text>
</comment>
<dbReference type="InterPro" id="IPR016161">
    <property type="entry name" value="Ald_DH/histidinol_DH"/>
</dbReference>
<dbReference type="PANTHER" id="PTHR11699">
    <property type="entry name" value="ALDEHYDE DEHYDROGENASE-RELATED"/>
    <property type="match status" value="1"/>
</dbReference>
<dbReference type="Gene3D" id="3.40.605.10">
    <property type="entry name" value="Aldehyde Dehydrogenase, Chain A, domain 1"/>
    <property type="match status" value="1"/>
</dbReference>
<evidence type="ECO:0000313" key="4">
    <source>
        <dbReference type="EMBL" id="VAW34877.1"/>
    </source>
</evidence>
<dbReference type="Pfam" id="PF00171">
    <property type="entry name" value="Aldedh"/>
    <property type="match status" value="1"/>
</dbReference>
<dbReference type="GO" id="GO:0008911">
    <property type="term" value="F:lactaldehyde dehydrogenase (NAD+) activity"/>
    <property type="evidence" value="ECO:0007669"/>
    <property type="project" value="UniProtKB-EC"/>
</dbReference>
<evidence type="ECO:0000256" key="1">
    <source>
        <dbReference type="ARBA" id="ARBA00009986"/>
    </source>
</evidence>
<dbReference type="Gene3D" id="3.40.309.10">
    <property type="entry name" value="Aldehyde Dehydrogenase, Chain A, domain 2"/>
    <property type="match status" value="1"/>
</dbReference>